<protein>
    <submittedName>
        <fullName evidence="2">Cobalamin biosynthesis protein</fullName>
    </submittedName>
</protein>
<dbReference type="EMBL" id="JAHWXS010000010">
    <property type="protein sequence ID" value="MFK5734083.1"/>
    <property type="molecule type" value="Genomic_DNA"/>
</dbReference>
<evidence type="ECO:0000313" key="2">
    <source>
        <dbReference type="EMBL" id="MBC3440767.1"/>
    </source>
</evidence>
<reference evidence="4 5" key="1">
    <citation type="journal article" date="2012" name="Plant Soil">
        <title>Screening of plant growth-promoting traits in arsenic-resistant bacteria isolated from the rhizosphere of soybean plants from Argentinean agricultural soil.</title>
        <authorList>
            <person name="Wevar Oller A.L."/>
            <person name="Talano M.A."/>
            <person name="Agostini E."/>
        </authorList>
    </citation>
    <scope>NUCLEOTIDE SEQUENCE [LARGE SCALE GENOMIC DNA]</scope>
    <source>
        <strain evidence="4 5">AW4</strain>
    </source>
</reference>
<organism evidence="2">
    <name type="scientific">Pseudomonas urmiensis</name>
    <dbReference type="NCBI Taxonomy" id="2745493"/>
    <lineage>
        <taxon>Bacteria</taxon>
        <taxon>Pseudomonadati</taxon>
        <taxon>Pseudomonadota</taxon>
        <taxon>Gammaproteobacteria</taxon>
        <taxon>Pseudomonadales</taxon>
        <taxon>Pseudomonadaceae</taxon>
        <taxon>Pseudomonas</taxon>
    </lineage>
</organism>
<dbReference type="AlphaFoldDB" id="A0A923JU46"/>
<evidence type="ECO:0000313" key="5">
    <source>
        <dbReference type="Proteomes" id="UP001621534"/>
    </source>
</evidence>
<gene>
    <name evidence="3" type="ORF">HU737_010420</name>
    <name evidence="2" type="ORF">HU737_08755</name>
    <name evidence="4" type="ORF">KW869_11130</name>
</gene>
<dbReference type="PANTHER" id="PTHR37477">
    <property type="entry name" value="COBALT-PRECORRIN-5A HYDROLASE"/>
    <property type="match status" value="1"/>
</dbReference>
<dbReference type="Proteomes" id="UP001621534">
    <property type="component" value="Unassembled WGS sequence"/>
</dbReference>
<evidence type="ECO:0000313" key="4">
    <source>
        <dbReference type="EMBL" id="MFK5734083.1"/>
    </source>
</evidence>
<dbReference type="Pfam" id="PF01890">
    <property type="entry name" value="CbiG_C"/>
    <property type="match status" value="1"/>
</dbReference>
<evidence type="ECO:0000259" key="1">
    <source>
        <dbReference type="Pfam" id="PF01890"/>
    </source>
</evidence>
<dbReference type="InterPro" id="IPR052553">
    <property type="entry name" value="CbiG_hydrolase"/>
</dbReference>
<dbReference type="EMBL" id="JABWRE020000001">
    <property type="protein sequence ID" value="MBV4536394.1"/>
    <property type="molecule type" value="Genomic_DNA"/>
</dbReference>
<dbReference type="Proteomes" id="UP000599879">
    <property type="component" value="Unassembled WGS sequence"/>
</dbReference>
<keyword evidence="5" id="KW-1185">Reference proteome</keyword>
<reference evidence="2" key="3">
    <citation type="submission" date="2020-07" db="EMBL/GenBank/DDBJ databases">
        <authorList>
            <person name="Lood C."/>
            <person name="Girard L."/>
        </authorList>
    </citation>
    <scope>NUCLEOTIDE SEQUENCE</scope>
    <source>
        <strain evidence="2">SWRI10</strain>
    </source>
</reference>
<comment type="caution">
    <text evidence="2">The sequence shown here is derived from an EMBL/GenBank/DDBJ whole genome shotgun (WGS) entry which is preliminary data.</text>
</comment>
<dbReference type="RefSeq" id="WP_186554603.1">
    <property type="nucleotide sequence ID" value="NZ_JABWRE020000001.1"/>
</dbReference>
<sequence>MPVLYAGFGCRQGCSRQNLETLLRLGLAQLQLPLSAVQGIASIELKADEAGLADLARQLALPLRVFTPVQLQRFEAQLSHRSAAAFTHSGCWGVAESSALALAAQAHGAARLVLARQILGGATLAFASGR</sequence>
<dbReference type="SUPFAM" id="SSF159664">
    <property type="entry name" value="CobE/GbiG C-terminal domain-like"/>
    <property type="match status" value="1"/>
</dbReference>
<dbReference type="EMBL" id="JABWRE010000005">
    <property type="protein sequence ID" value="MBC3440767.1"/>
    <property type="molecule type" value="Genomic_DNA"/>
</dbReference>
<dbReference type="Gene3D" id="3.30.420.180">
    <property type="entry name" value="CobE/GbiG C-terminal domain"/>
    <property type="match status" value="1"/>
</dbReference>
<feature type="domain" description="CobE/GbiG C-terminal" evidence="1">
    <location>
        <begin position="4"/>
        <end position="127"/>
    </location>
</feature>
<dbReference type="InterPro" id="IPR036518">
    <property type="entry name" value="CobE/GbiG_C_sf"/>
</dbReference>
<evidence type="ECO:0000313" key="3">
    <source>
        <dbReference type="EMBL" id="MBV4536394.1"/>
    </source>
</evidence>
<proteinExistence type="predicted"/>
<reference evidence="3" key="4">
    <citation type="submission" date="2021-06" db="EMBL/GenBank/DDBJ databases">
        <title>Updating the genus Pseudomonas: Description of 43 new species and partition of the Pseudomonas putida group.</title>
        <authorList>
            <person name="Girard L."/>
            <person name="Lood C."/>
            <person name="Vandamme P."/>
            <person name="Rokni-Zadeh H."/>
            <person name="Van Noort V."/>
            <person name="Hofte M."/>
            <person name="Lavigne R."/>
            <person name="De Mot R."/>
        </authorList>
    </citation>
    <scope>NUCLEOTIDE SEQUENCE</scope>
    <source>
        <strain evidence="3">SWRI10</strain>
    </source>
</reference>
<reference evidence="4" key="5">
    <citation type="submission" date="2021-07" db="EMBL/GenBank/DDBJ databases">
        <authorList>
            <person name="Wevar Oller A.L."/>
            <person name="Talano M.A."/>
            <person name="Torres Tejerizo G.A."/>
            <person name="Agostini E."/>
        </authorList>
    </citation>
    <scope>NUCLEOTIDE SEQUENCE</scope>
    <source>
        <strain evidence="4">AW4</strain>
    </source>
</reference>
<dbReference type="PANTHER" id="PTHR37477:SF1">
    <property type="entry name" value="COBALT-PRECORRIN-5A HYDROLASE"/>
    <property type="match status" value="1"/>
</dbReference>
<reference evidence="2" key="2">
    <citation type="journal article" date="2020" name="Microorganisms">
        <title>Reliable Identification of Environmental Pseudomonas Isolates Using the rpoD Gene.</title>
        <authorList>
            <consortium name="The Broad Institute Genome Sequencing Platform"/>
            <person name="Girard L."/>
            <person name="Lood C."/>
            <person name="Rokni-Zadeh H."/>
            <person name="van Noort V."/>
            <person name="Lavigne R."/>
            <person name="De Mot R."/>
        </authorList>
    </citation>
    <scope>NUCLEOTIDE SEQUENCE</scope>
    <source>
        <strain evidence="2">SWRI10</strain>
    </source>
</reference>
<dbReference type="InterPro" id="IPR002750">
    <property type="entry name" value="CobE/GbiG_C"/>
</dbReference>
<accession>A0A923JU46</accession>
<name>A0A923JU46_9PSED</name>
<dbReference type="GO" id="GO:0009236">
    <property type="term" value="P:cobalamin biosynthetic process"/>
    <property type="evidence" value="ECO:0007669"/>
    <property type="project" value="InterPro"/>
</dbReference>